<name>A0A6A5GR71_CAERE</name>
<evidence type="ECO:0000313" key="3">
    <source>
        <dbReference type="Proteomes" id="UP000483820"/>
    </source>
</evidence>
<reference evidence="2 3" key="1">
    <citation type="submission" date="2019-12" db="EMBL/GenBank/DDBJ databases">
        <title>Chromosome-level assembly of the Caenorhabditis remanei genome.</title>
        <authorList>
            <person name="Teterina A.A."/>
            <person name="Willis J.H."/>
            <person name="Phillips P.C."/>
        </authorList>
    </citation>
    <scope>NUCLEOTIDE SEQUENCE [LARGE SCALE GENOMIC DNA]</scope>
    <source>
        <strain evidence="2 3">PX506</strain>
        <tissue evidence="2">Whole organism</tissue>
    </source>
</reference>
<gene>
    <name evidence="2" type="ORF">GCK72_013424</name>
</gene>
<dbReference type="GeneID" id="78775783"/>
<dbReference type="RefSeq" id="XP_053584616.1">
    <property type="nucleotide sequence ID" value="XM_053729844.1"/>
</dbReference>
<evidence type="ECO:0000313" key="2">
    <source>
        <dbReference type="EMBL" id="KAF1756969.1"/>
    </source>
</evidence>
<comment type="caution">
    <text evidence="2">The sequence shown here is derived from an EMBL/GenBank/DDBJ whole genome shotgun (WGS) entry which is preliminary data.</text>
</comment>
<dbReference type="Proteomes" id="UP000483820">
    <property type="component" value="Chromosome IV"/>
</dbReference>
<organism evidence="2 3">
    <name type="scientific">Caenorhabditis remanei</name>
    <name type="common">Caenorhabditis vulgaris</name>
    <dbReference type="NCBI Taxonomy" id="31234"/>
    <lineage>
        <taxon>Eukaryota</taxon>
        <taxon>Metazoa</taxon>
        <taxon>Ecdysozoa</taxon>
        <taxon>Nematoda</taxon>
        <taxon>Chromadorea</taxon>
        <taxon>Rhabditida</taxon>
        <taxon>Rhabditina</taxon>
        <taxon>Rhabditomorpha</taxon>
        <taxon>Rhabditoidea</taxon>
        <taxon>Rhabditidae</taxon>
        <taxon>Peloderinae</taxon>
        <taxon>Caenorhabditis</taxon>
    </lineage>
</organism>
<dbReference type="AlphaFoldDB" id="A0A6A5GR71"/>
<dbReference type="CTD" id="78775783"/>
<protein>
    <submittedName>
        <fullName evidence="2">Uncharacterized protein</fullName>
    </submittedName>
</protein>
<sequence>MRKQRKNGKGKLENGGTGQQFKKSESADHRKLMNSYTTPVEDVCAILSIFFHLNVHLRNANRIRDVHVHEVNCVMCELISQNGNTREDRKQQDCVRTSDEEFVDEWCGMLELLLCE</sequence>
<dbReference type="KEGG" id="crq:GCK72_013424"/>
<dbReference type="EMBL" id="WUAV01000004">
    <property type="protein sequence ID" value="KAF1756969.1"/>
    <property type="molecule type" value="Genomic_DNA"/>
</dbReference>
<proteinExistence type="predicted"/>
<evidence type="ECO:0000256" key="1">
    <source>
        <dbReference type="SAM" id="MobiDB-lite"/>
    </source>
</evidence>
<accession>A0A6A5GR71</accession>
<feature type="region of interest" description="Disordered" evidence="1">
    <location>
        <begin position="1"/>
        <end position="30"/>
    </location>
</feature>